<dbReference type="GO" id="GO:0031593">
    <property type="term" value="F:polyubiquitin modification-dependent protein binding"/>
    <property type="evidence" value="ECO:0007669"/>
    <property type="project" value="TreeGrafter"/>
</dbReference>
<dbReference type="GO" id="GO:0005829">
    <property type="term" value="C:cytosol"/>
    <property type="evidence" value="ECO:0007669"/>
    <property type="project" value="TreeGrafter"/>
</dbReference>
<protein>
    <recommendedName>
        <fullName evidence="6">UV excision repair protein RAD23</fullName>
    </recommendedName>
</protein>
<dbReference type="Proteomes" id="UP000724874">
    <property type="component" value="Unassembled WGS sequence"/>
</dbReference>
<dbReference type="PRINTS" id="PR01839">
    <property type="entry name" value="RAD23PROTEIN"/>
</dbReference>
<dbReference type="AlphaFoldDB" id="A0A9P5N6P5"/>
<comment type="caution">
    <text evidence="4">The sequence shown here is derived from an EMBL/GenBank/DDBJ whole genome shotgun (WGS) entry which is preliminary data.</text>
</comment>
<feature type="compositionally biased region" description="Basic and acidic residues" evidence="1">
    <location>
        <begin position="122"/>
        <end position="132"/>
    </location>
</feature>
<evidence type="ECO:0000259" key="3">
    <source>
        <dbReference type="PROSITE" id="PS50053"/>
    </source>
</evidence>
<name>A0A9P5N6P5_GYMJU</name>
<evidence type="ECO:0000313" key="4">
    <source>
        <dbReference type="EMBL" id="KAF8868402.1"/>
    </source>
</evidence>
<dbReference type="Pfam" id="PF00627">
    <property type="entry name" value="UBA"/>
    <property type="match status" value="3"/>
</dbReference>
<dbReference type="OrthoDB" id="419317at2759"/>
<dbReference type="InterPro" id="IPR009060">
    <property type="entry name" value="UBA-like_sf"/>
</dbReference>
<dbReference type="Pfam" id="PF00240">
    <property type="entry name" value="ubiquitin"/>
    <property type="match status" value="1"/>
</dbReference>
<dbReference type="Gene3D" id="1.10.8.10">
    <property type="entry name" value="DNA helicase RuvA subunit, C-terminal domain"/>
    <property type="match status" value="3"/>
</dbReference>
<dbReference type="InterPro" id="IPR015940">
    <property type="entry name" value="UBA"/>
</dbReference>
<dbReference type="InterPro" id="IPR029071">
    <property type="entry name" value="Ubiquitin-like_domsf"/>
</dbReference>
<dbReference type="SUPFAM" id="SSF46934">
    <property type="entry name" value="UBA-like"/>
    <property type="match status" value="3"/>
</dbReference>
<dbReference type="FunFam" id="1.10.8.10:FF:000002">
    <property type="entry name" value="UV excision repair protein RAD23 homolog"/>
    <property type="match status" value="1"/>
</dbReference>
<dbReference type="InterPro" id="IPR015360">
    <property type="entry name" value="XPC-bd"/>
</dbReference>
<accession>A0A9P5N6P5</accession>
<dbReference type="GO" id="GO:0043130">
    <property type="term" value="F:ubiquitin binding"/>
    <property type="evidence" value="ECO:0007669"/>
    <property type="project" value="TreeGrafter"/>
</dbReference>
<dbReference type="EMBL" id="JADNYJ010000663">
    <property type="protein sequence ID" value="KAF8868402.1"/>
    <property type="molecule type" value="Genomic_DNA"/>
</dbReference>
<dbReference type="PROSITE" id="PS50053">
    <property type="entry name" value="UBIQUITIN_2"/>
    <property type="match status" value="1"/>
</dbReference>
<evidence type="ECO:0000313" key="5">
    <source>
        <dbReference type="Proteomes" id="UP000724874"/>
    </source>
</evidence>
<dbReference type="Pfam" id="PF09280">
    <property type="entry name" value="XPC-binding"/>
    <property type="match status" value="1"/>
</dbReference>
<dbReference type="Gene3D" id="3.10.20.90">
    <property type="entry name" value="Phosphatidylinositol 3-kinase Catalytic Subunit, Chain A, domain 1"/>
    <property type="match status" value="1"/>
</dbReference>
<dbReference type="InterPro" id="IPR000626">
    <property type="entry name" value="Ubiquitin-like_dom"/>
</dbReference>
<dbReference type="Gene3D" id="1.10.10.540">
    <property type="entry name" value="XPC-binding domain"/>
    <property type="match status" value="1"/>
</dbReference>
<dbReference type="SUPFAM" id="SSF54236">
    <property type="entry name" value="Ubiquitin-like"/>
    <property type="match status" value="1"/>
</dbReference>
<evidence type="ECO:0000259" key="2">
    <source>
        <dbReference type="PROSITE" id="PS50030"/>
    </source>
</evidence>
<dbReference type="GO" id="GO:0005654">
    <property type="term" value="C:nucleoplasm"/>
    <property type="evidence" value="ECO:0007669"/>
    <property type="project" value="TreeGrafter"/>
</dbReference>
<feature type="domain" description="UBA" evidence="2">
    <location>
        <begin position="253"/>
        <end position="293"/>
    </location>
</feature>
<feature type="region of interest" description="Disordered" evidence="1">
    <location>
        <begin position="104"/>
        <end position="169"/>
    </location>
</feature>
<dbReference type="CDD" id="cd14281">
    <property type="entry name" value="UBA2_Rad23_like"/>
    <property type="match status" value="1"/>
</dbReference>
<dbReference type="SMART" id="SM00213">
    <property type="entry name" value="UBQ"/>
    <property type="match status" value="1"/>
</dbReference>
<gene>
    <name evidence="4" type="ORF">CPB84DRAFT_1857842</name>
</gene>
<sequence length="592" mass="65290">MLAVTVKGPQDIFKINVGSSHTVADLKNEISKSKGYIQTDQKLLYSGRPLKDDQLLGKIGFDEENDFAVLVVSKPKKAKDSRTLSAIAEPSVEHTLEVASFITSPQRNELGNDEIQVGIPNDSEHRDLDRSQSHLPANSAIPQSQPPFSPPKFSRSDPGEVPGPATSSMRTSNIEHVRRVIRDDPSFRQYFAQSMAQQDPALAEQLERKPGFLDALLSMASNRPESGMSLDLLRRIDRLNVSENKPEEKVKEDEDEDAIRRLSKLGFTDTQARDAYILSNKDEELAMNYLFAAYSTEAASDERYETAGPSLTQPIVNEVPLSPHNVVVQTITDRQDPPPGKLVAEPLTNMQTSKTDAIPTQTLLAPEELGHIPQLIQRLADLGFQITEDQATQALLACGGDEDLTVDYLITLELEDDTRASQSPTTTDDPQHQLDPDNLSLTDDATVHVTDKQAPFMISPQNEPGESVLALNPNDHPDHASDNSAATRQFIRESPEFRQHLAQSMVQRNPALGQTINENPDVFDRMLQAICSEDGNPPLSLQGAGGAGALVGRDREAVERLLELGFTHQRAIEAYLVCDKDEEVALNYLLDQ</sequence>
<feature type="domain" description="UBA" evidence="2">
    <location>
        <begin position="552"/>
        <end position="592"/>
    </location>
</feature>
<dbReference type="PANTHER" id="PTHR10621">
    <property type="entry name" value="UV EXCISION REPAIR PROTEIN RAD23"/>
    <property type="match status" value="1"/>
</dbReference>
<dbReference type="PROSITE" id="PS50030">
    <property type="entry name" value="UBA"/>
    <property type="match status" value="3"/>
</dbReference>
<feature type="region of interest" description="Disordered" evidence="1">
    <location>
        <begin position="417"/>
        <end position="440"/>
    </location>
</feature>
<keyword evidence="5" id="KW-1185">Reference proteome</keyword>
<reference evidence="4" key="1">
    <citation type="submission" date="2020-11" db="EMBL/GenBank/DDBJ databases">
        <authorList>
            <consortium name="DOE Joint Genome Institute"/>
            <person name="Ahrendt S."/>
            <person name="Riley R."/>
            <person name="Andreopoulos W."/>
            <person name="LaButti K."/>
            <person name="Pangilinan J."/>
            <person name="Ruiz-duenas F.J."/>
            <person name="Barrasa J.M."/>
            <person name="Sanchez-Garcia M."/>
            <person name="Camarero S."/>
            <person name="Miyauchi S."/>
            <person name="Serrano A."/>
            <person name="Linde D."/>
            <person name="Babiker R."/>
            <person name="Drula E."/>
            <person name="Ayuso-Fernandez I."/>
            <person name="Pacheco R."/>
            <person name="Padilla G."/>
            <person name="Ferreira P."/>
            <person name="Barriuso J."/>
            <person name="Kellner H."/>
            <person name="Castanera R."/>
            <person name="Alfaro M."/>
            <person name="Ramirez L."/>
            <person name="Pisabarro A.G."/>
            <person name="Kuo A."/>
            <person name="Tritt A."/>
            <person name="Lipzen A."/>
            <person name="He G."/>
            <person name="Yan M."/>
            <person name="Ng V."/>
            <person name="Cullen D."/>
            <person name="Martin F."/>
            <person name="Rosso M.-N."/>
            <person name="Henrissat B."/>
            <person name="Hibbett D."/>
            <person name="Martinez A.T."/>
            <person name="Grigoriev I.V."/>
        </authorList>
    </citation>
    <scope>NUCLEOTIDE SEQUENCE</scope>
    <source>
        <strain evidence="4">AH 44721</strain>
    </source>
</reference>
<dbReference type="SMART" id="SM00165">
    <property type="entry name" value="UBA"/>
    <property type="match status" value="3"/>
</dbReference>
<dbReference type="GO" id="GO:0043161">
    <property type="term" value="P:proteasome-mediated ubiquitin-dependent protein catabolic process"/>
    <property type="evidence" value="ECO:0007669"/>
    <property type="project" value="InterPro"/>
</dbReference>
<dbReference type="GO" id="GO:0006289">
    <property type="term" value="P:nucleotide-excision repair"/>
    <property type="evidence" value="ECO:0007669"/>
    <property type="project" value="InterPro"/>
</dbReference>
<dbReference type="GO" id="GO:0003684">
    <property type="term" value="F:damaged DNA binding"/>
    <property type="evidence" value="ECO:0007669"/>
    <property type="project" value="InterPro"/>
</dbReference>
<feature type="domain" description="Ubiquitin-like" evidence="3">
    <location>
        <begin position="2"/>
        <end position="71"/>
    </location>
</feature>
<organism evidence="4 5">
    <name type="scientific">Gymnopilus junonius</name>
    <name type="common">Spectacular rustgill mushroom</name>
    <name type="synonym">Gymnopilus spectabilis subsp. junonius</name>
    <dbReference type="NCBI Taxonomy" id="109634"/>
    <lineage>
        <taxon>Eukaryota</taxon>
        <taxon>Fungi</taxon>
        <taxon>Dikarya</taxon>
        <taxon>Basidiomycota</taxon>
        <taxon>Agaricomycotina</taxon>
        <taxon>Agaricomycetes</taxon>
        <taxon>Agaricomycetidae</taxon>
        <taxon>Agaricales</taxon>
        <taxon>Agaricineae</taxon>
        <taxon>Hymenogastraceae</taxon>
        <taxon>Gymnopilus</taxon>
    </lineage>
</organism>
<feature type="domain" description="UBA" evidence="2">
    <location>
        <begin position="364"/>
        <end position="412"/>
    </location>
</feature>
<evidence type="ECO:0008006" key="6">
    <source>
        <dbReference type="Google" id="ProtNLM"/>
    </source>
</evidence>
<dbReference type="InterPro" id="IPR036353">
    <property type="entry name" value="XPC-bd_sf"/>
</dbReference>
<dbReference type="PANTHER" id="PTHR10621:SF0">
    <property type="entry name" value="UV EXCISION REPAIR PROTEIN RAD23"/>
    <property type="match status" value="1"/>
</dbReference>
<dbReference type="SUPFAM" id="SSF101238">
    <property type="entry name" value="XPC-binding domain"/>
    <property type="match status" value="1"/>
</dbReference>
<evidence type="ECO:0000256" key="1">
    <source>
        <dbReference type="SAM" id="MobiDB-lite"/>
    </source>
</evidence>
<proteinExistence type="predicted"/>
<dbReference type="GO" id="GO:0070628">
    <property type="term" value="F:proteasome binding"/>
    <property type="evidence" value="ECO:0007669"/>
    <property type="project" value="TreeGrafter"/>
</dbReference>
<dbReference type="InterPro" id="IPR004806">
    <property type="entry name" value="Rad23"/>
</dbReference>